<evidence type="ECO:0000259" key="1">
    <source>
        <dbReference type="Pfam" id="PF22776"/>
    </source>
</evidence>
<gene>
    <name evidence="2" type="ORF">TRITD_2Av1G140810</name>
</gene>
<dbReference type="PANTHER" id="PTHR30540">
    <property type="entry name" value="OSMOTIC STRESS POTASSIUM TRANSPORTER"/>
    <property type="match status" value="1"/>
</dbReference>
<dbReference type="Gramene" id="TRITD2Av1G140810.3">
    <property type="protein sequence ID" value="TRITD2Av1G140810.3"/>
    <property type="gene ID" value="TRITD2Av1G140810"/>
</dbReference>
<dbReference type="GO" id="GO:0016020">
    <property type="term" value="C:membrane"/>
    <property type="evidence" value="ECO:0007669"/>
    <property type="project" value="InterPro"/>
</dbReference>
<accession>A0A9R1R749</accession>
<dbReference type="Pfam" id="PF22776">
    <property type="entry name" value="K_trans_C"/>
    <property type="match status" value="1"/>
</dbReference>
<protein>
    <recommendedName>
        <fullName evidence="1">K+ potassium transporter C-terminal domain-containing protein</fullName>
    </recommendedName>
</protein>
<dbReference type="PANTHER" id="PTHR30540:SF24">
    <property type="entry name" value="POTASSIUM TRANSPORTER 22"/>
    <property type="match status" value="1"/>
</dbReference>
<dbReference type="AlphaFoldDB" id="A0A9R1R749"/>
<organism evidence="2 3">
    <name type="scientific">Triticum turgidum subsp. durum</name>
    <name type="common">Durum wheat</name>
    <name type="synonym">Triticum durum</name>
    <dbReference type="NCBI Taxonomy" id="4567"/>
    <lineage>
        <taxon>Eukaryota</taxon>
        <taxon>Viridiplantae</taxon>
        <taxon>Streptophyta</taxon>
        <taxon>Embryophyta</taxon>
        <taxon>Tracheophyta</taxon>
        <taxon>Spermatophyta</taxon>
        <taxon>Magnoliopsida</taxon>
        <taxon>Liliopsida</taxon>
        <taxon>Poales</taxon>
        <taxon>Poaceae</taxon>
        <taxon>BOP clade</taxon>
        <taxon>Pooideae</taxon>
        <taxon>Triticodae</taxon>
        <taxon>Triticeae</taxon>
        <taxon>Triticinae</taxon>
        <taxon>Triticum</taxon>
    </lineage>
</organism>
<evidence type="ECO:0000313" key="2">
    <source>
        <dbReference type="EMBL" id="VAH30788.1"/>
    </source>
</evidence>
<dbReference type="Proteomes" id="UP000324705">
    <property type="component" value="Chromosome 2A"/>
</dbReference>
<feature type="domain" description="K+ potassium transporter C-terminal" evidence="1">
    <location>
        <begin position="98"/>
        <end position="168"/>
    </location>
</feature>
<keyword evidence="3" id="KW-1185">Reference proteome</keyword>
<dbReference type="InterPro" id="IPR053952">
    <property type="entry name" value="K_trans_C"/>
</dbReference>
<proteinExistence type="predicted"/>
<sequence>MARSTRRSSMAMTMTMQQHYSSASYTESLALARARSTSSGATGRMNMNGLIAEEMMTPAESFSELAMQVVPSGRYAASSQQLFQAAKMSLEEMAKIEEEQRYIEREMEKGVVYIMGENEVVARPHSSLLKKVIVNYVYAFLRKNCRQGDKMLAIPRSQLLKVGMSYEI</sequence>
<dbReference type="InterPro" id="IPR003855">
    <property type="entry name" value="K+_transporter"/>
</dbReference>
<name>A0A9R1R749_TRITD</name>
<evidence type="ECO:0000313" key="3">
    <source>
        <dbReference type="Proteomes" id="UP000324705"/>
    </source>
</evidence>
<reference evidence="2 3" key="1">
    <citation type="submission" date="2017-09" db="EMBL/GenBank/DDBJ databases">
        <authorList>
            <consortium name="International Durum Wheat Genome Sequencing Consortium (IDWGSC)"/>
            <person name="Milanesi L."/>
        </authorList>
    </citation>
    <scope>NUCLEOTIDE SEQUENCE [LARGE SCALE GENOMIC DNA]</scope>
    <source>
        <strain evidence="3">cv. Svevo</strain>
    </source>
</reference>
<dbReference type="GO" id="GO:0015079">
    <property type="term" value="F:potassium ion transmembrane transporter activity"/>
    <property type="evidence" value="ECO:0007669"/>
    <property type="project" value="InterPro"/>
</dbReference>
<dbReference type="EMBL" id="LT934113">
    <property type="protein sequence ID" value="VAH30788.1"/>
    <property type="molecule type" value="Genomic_DNA"/>
</dbReference>